<dbReference type="AlphaFoldDB" id="A0A2H3KNT2"/>
<evidence type="ECO:0000313" key="2">
    <source>
        <dbReference type="EMBL" id="PDV99868.1"/>
    </source>
</evidence>
<dbReference type="EMBL" id="LYXE01000063">
    <property type="protein sequence ID" value="PDV99868.1"/>
    <property type="molecule type" value="Genomic_DNA"/>
</dbReference>
<feature type="transmembrane region" description="Helical" evidence="1">
    <location>
        <begin position="65"/>
        <end position="87"/>
    </location>
</feature>
<evidence type="ECO:0000256" key="1">
    <source>
        <dbReference type="SAM" id="Phobius"/>
    </source>
</evidence>
<organism evidence="2 3">
    <name type="scientific">Candidatus Chloroploca asiatica</name>
    <dbReference type="NCBI Taxonomy" id="1506545"/>
    <lineage>
        <taxon>Bacteria</taxon>
        <taxon>Bacillati</taxon>
        <taxon>Chloroflexota</taxon>
        <taxon>Chloroflexia</taxon>
        <taxon>Chloroflexales</taxon>
        <taxon>Chloroflexineae</taxon>
        <taxon>Oscillochloridaceae</taxon>
        <taxon>Candidatus Chloroploca</taxon>
    </lineage>
</organism>
<gene>
    <name evidence="2" type="ORF">A9Q02_01260</name>
</gene>
<dbReference type="InterPro" id="IPR009200">
    <property type="entry name" value="DUF1269_membrane"/>
</dbReference>
<dbReference type="OrthoDB" id="159526at2"/>
<comment type="caution">
    <text evidence="2">The sequence shown here is derived from an EMBL/GenBank/DDBJ whole genome shotgun (WGS) entry which is preliminary data.</text>
</comment>
<dbReference type="Pfam" id="PF06897">
    <property type="entry name" value="DUF1269"/>
    <property type="match status" value="1"/>
</dbReference>
<dbReference type="Proteomes" id="UP000220922">
    <property type="component" value="Unassembled WGS sequence"/>
</dbReference>
<evidence type="ECO:0008006" key="4">
    <source>
        <dbReference type="Google" id="ProtNLM"/>
    </source>
</evidence>
<keyword evidence="1" id="KW-0812">Transmembrane</keyword>
<keyword evidence="1" id="KW-0472">Membrane</keyword>
<sequence>MSALTVLKFSTVDGAEKMLDTLDSLQKQQLITIIDAATVVWAADKKKPKTRQLHNLAGMGALNGMFWGMLFGLLFFIPFVGAAIGAATGALTGTFADVGIDDRFIKEVQAKVTPGTSALFLMSTGAVLDRISEAVKGQEFELIASNLSTEQEARLKEYFSEE</sequence>
<keyword evidence="1" id="KW-1133">Transmembrane helix</keyword>
<dbReference type="RefSeq" id="WP_097651634.1">
    <property type="nucleotide sequence ID" value="NZ_LYXE01000063.1"/>
</dbReference>
<proteinExistence type="predicted"/>
<reference evidence="2 3" key="1">
    <citation type="submission" date="2016-05" db="EMBL/GenBank/DDBJ databases">
        <authorList>
            <person name="Lavstsen T."/>
            <person name="Jespersen J.S."/>
        </authorList>
    </citation>
    <scope>NUCLEOTIDE SEQUENCE [LARGE SCALE GENOMIC DNA]</scope>
    <source>
        <strain evidence="2 3">B7-9</strain>
    </source>
</reference>
<evidence type="ECO:0000313" key="3">
    <source>
        <dbReference type="Proteomes" id="UP000220922"/>
    </source>
</evidence>
<accession>A0A2H3KNT2</accession>
<protein>
    <recommendedName>
        <fullName evidence="4">DUF1269 domain-containing protein</fullName>
    </recommendedName>
</protein>
<name>A0A2H3KNT2_9CHLR</name>
<keyword evidence="3" id="KW-1185">Reference proteome</keyword>